<dbReference type="Pfam" id="PF04116">
    <property type="entry name" value="FA_hydroxylase"/>
    <property type="match status" value="1"/>
</dbReference>
<feature type="domain" description="Fatty acid hydroxylase" evidence="7">
    <location>
        <begin position="196"/>
        <end position="320"/>
    </location>
</feature>
<dbReference type="RefSeq" id="XP_038055612.1">
    <property type="nucleotide sequence ID" value="XM_038199684.1"/>
</dbReference>
<dbReference type="OMA" id="DFHHFAF"/>
<dbReference type="InterPro" id="IPR006694">
    <property type="entry name" value="Fatty_acid_hydroxylase"/>
</dbReference>
<keyword evidence="3 6" id="KW-1133">Transmembrane helix</keyword>
<evidence type="ECO:0000259" key="7">
    <source>
        <dbReference type="Pfam" id="PF04116"/>
    </source>
</evidence>
<keyword evidence="4 6" id="KW-0472">Membrane</keyword>
<feature type="transmembrane region" description="Helical" evidence="6">
    <location>
        <begin position="47"/>
        <end position="66"/>
    </location>
</feature>
<feature type="transmembrane region" description="Helical" evidence="6">
    <location>
        <begin position="189"/>
        <end position="210"/>
    </location>
</feature>
<dbReference type="Proteomes" id="UP000887568">
    <property type="component" value="Unplaced"/>
</dbReference>
<evidence type="ECO:0000256" key="1">
    <source>
        <dbReference type="ARBA" id="ARBA00004370"/>
    </source>
</evidence>
<dbReference type="GO" id="GO:0016020">
    <property type="term" value="C:membrane"/>
    <property type="evidence" value="ECO:0007669"/>
    <property type="project" value="UniProtKB-SubCell"/>
</dbReference>
<dbReference type="EnsemblMetazoa" id="XM_038199684.1">
    <property type="protein sequence ID" value="XP_038055612.1"/>
    <property type="gene ID" value="LOC119727684"/>
</dbReference>
<evidence type="ECO:0000256" key="4">
    <source>
        <dbReference type="ARBA" id="ARBA00023136"/>
    </source>
</evidence>
<evidence type="ECO:0000256" key="5">
    <source>
        <dbReference type="SAM" id="MobiDB-lite"/>
    </source>
</evidence>
<dbReference type="GO" id="GO:0016491">
    <property type="term" value="F:oxidoreductase activity"/>
    <property type="evidence" value="ECO:0007669"/>
    <property type="project" value="InterPro"/>
</dbReference>
<dbReference type="AlphaFoldDB" id="A0A913ZVP6"/>
<feature type="transmembrane region" description="Helical" evidence="6">
    <location>
        <begin position="97"/>
        <end position="122"/>
    </location>
</feature>
<name>A0A913ZVP6_PATMI</name>
<dbReference type="OrthoDB" id="408954at2759"/>
<reference evidence="8" key="1">
    <citation type="submission" date="2022-11" db="UniProtKB">
        <authorList>
            <consortium name="EnsemblMetazoa"/>
        </authorList>
    </citation>
    <scope>IDENTIFICATION</scope>
</reference>
<dbReference type="GO" id="GO:0008610">
    <property type="term" value="P:lipid biosynthetic process"/>
    <property type="evidence" value="ECO:0007669"/>
    <property type="project" value="InterPro"/>
</dbReference>
<dbReference type="EnsemblMetazoa" id="XM_038199685.1">
    <property type="protein sequence ID" value="XP_038055613.1"/>
    <property type="gene ID" value="LOC119727684"/>
</dbReference>
<dbReference type="InterPro" id="IPR050307">
    <property type="entry name" value="Sterol_Desaturase_Related"/>
</dbReference>
<comment type="subcellular location">
    <subcellularLocation>
        <location evidence="1">Membrane</location>
    </subcellularLocation>
</comment>
<organism evidence="8 9">
    <name type="scientific">Patiria miniata</name>
    <name type="common">Bat star</name>
    <name type="synonym">Asterina miniata</name>
    <dbReference type="NCBI Taxonomy" id="46514"/>
    <lineage>
        <taxon>Eukaryota</taxon>
        <taxon>Metazoa</taxon>
        <taxon>Echinodermata</taxon>
        <taxon>Eleutherozoa</taxon>
        <taxon>Asterozoa</taxon>
        <taxon>Asteroidea</taxon>
        <taxon>Valvatacea</taxon>
        <taxon>Valvatida</taxon>
        <taxon>Asterinidae</taxon>
        <taxon>Patiria</taxon>
    </lineage>
</organism>
<protein>
    <recommendedName>
        <fullName evidence="7">Fatty acid hydroxylase domain-containing protein</fullName>
    </recommendedName>
</protein>
<evidence type="ECO:0000256" key="6">
    <source>
        <dbReference type="SAM" id="Phobius"/>
    </source>
</evidence>
<evidence type="ECO:0000313" key="8">
    <source>
        <dbReference type="EnsemblMetazoa" id="XP_038055612.1"/>
    </source>
</evidence>
<proteinExistence type="predicted"/>
<keyword evidence="2 6" id="KW-0812">Transmembrane</keyword>
<sequence length="360" mass="41474">MAQMELEIRDKDNPENQDKGCPKNVVIQQQEKKQCSHDYQWTETLSILLFVIGGIILSLATIWNSLTWHLHWFWGASGNFWDEQWFKLHTLFGGNTFMLGVVCTQVITFVMYLVVNCVFVYVDVTGGPAFIVKYKIQQDQNVPVDWERLKKDFRSVLFNITVVNFVFLVCMYPMGLWCGVNADPNLPSFHRVLAEFVVYLIFEEIGFYYFHRLLHHPRLYKHFHKQHHEWTAPIGILTLYAHPVEHVLANLLPTVIGPFLMASHVAVVWVWLVIAQTSAVISHCGYHLPLLPSPEAHDFHHLKFVNCFGALGVLDRLHGTDAIFRQAKQYSRHCVLLGTTPLSQTYPDGTKGQKVIKEGE</sequence>
<keyword evidence="9" id="KW-1185">Reference proteome</keyword>
<dbReference type="GO" id="GO:0005506">
    <property type="term" value="F:iron ion binding"/>
    <property type="evidence" value="ECO:0007669"/>
    <property type="project" value="InterPro"/>
</dbReference>
<feature type="transmembrane region" description="Helical" evidence="6">
    <location>
        <begin position="156"/>
        <end position="177"/>
    </location>
</feature>
<evidence type="ECO:0000256" key="3">
    <source>
        <dbReference type="ARBA" id="ARBA00022989"/>
    </source>
</evidence>
<dbReference type="RefSeq" id="XP_038055613.1">
    <property type="nucleotide sequence ID" value="XM_038199685.1"/>
</dbReference>
<evidence type="ECO:0000256" key="2">
    <source>
        <dbReference type="ARBA" id="ARBA00022692"/>
    </source>
</evidence>
<dbReference type="PANTHER" id="PTHR11863">
    <property type="entry name" value="STEROL DESATURASE"/>
    <property type="match status" value="1"/>
</dbReference>
<feature type="region of interest" description="Disordered" evidence="5">
    <location>
        <begin position="1"/>
        <end position="21"/>
    </location>
</feature>
<accession>A0A913ZVP6</accession>
<dbReference type="GeneID" id="119727684"/>
<evidence type="ECO:0000313" key="9">
    <source>
        <dbReference type="Proteomes" id="UP000887568"/>
    </source>
</evidence>
<feature type="transmembrane region" description="Helical" evidence="6">
    <location>
        <begin position="255"/>
        <end position="274"/>
    </location>
</feature>